<name>A0AAV5CK17_ELECO</name>
<evidence type="ECO:0000313" key="3">
    <source>
        <dbReference type="Proteomes" id="UP001054889"/>
    </source>
</evidence>
<gene>
    <name evidence="2" type="primary">ga15808</name>
    <name evidence="2" type="ORF">PR202_ga15808</name>
</gene>
<reference evidence="2" key="2">
    <citation type="submission" date="2021-12" db="EMBL/GenBank/DDBJ databases">
        <title>Resequencing data analysis of finger millet.</title>
        <authorList>
            <person name="Hatakeyama M."/>
            <person name="Aluri S."/>
            <person name="Balachadran M.T."/>
            <person name="Sivarajan S.R."/>
            <person name="Poveda L."/>
            <person name="Shimizu-Inatsugi R."/>
            <person name="Schlapbach R."/>
            <person name="Sreeman S.M."/>
            <person name="Shimizu K.K."/>
        </authorList>
    </citation>
    <scope>NUCLEOTIDE SEQUENCE</scope>
</reference>
<evidence type="ECO:0000256" key="1">
    <source>
        <dbReference type="SAM" id="SignalP"/>
    </source>
</evidence>
<dbReference type="InterPro" id="IPR015683">
    <property type="entry name" value="Ionotropic_Glu_rcpt"/>
</dbReference>
<protein>
    <submittedName>
        <fullName evidence="2">Uncharacterized protein</fullName>
    </submittedName>
</protein>
<reference evidence="2" key="1">
    <citation type="journal article" date="2018" name="DNA Res.">
        <title>Multiple hybrid de novo genome assembly of finger millet, an orphan allotetraploid crop.</title>
        <authorList>
            <person name="Hatakeyama M."/>
            <person name="Aluri S."/>
            <person name="Balachadran M.T."/>
            <person name="Sivarajan S.R."/>
            <person name="Patrignani A."/>
            <person name="Gruter S."/>
            <person name="Poveda L."/>
            <person name="Shimizu-Inatsugi R."/>
            <person name="Baeten J."/>
            <person name="Francoijs K.J."/>
            <person name="Nataraja K.N."/>
            <person name="Reddy Y.A.N."/>
            <person name="Phadnis S."/>
            <person name="Ravikumar R.L."/>
            <person name="Schlapbach R."/>
            <person name="Sreeman S.M."/>
            <person name="Shimizu K.K."/>
        </authorList>
    </citation>
    <scope>NUCLEOTIDE SEQUENCE</scope>
</reference>
<sequence length="88" mass="9492">MTIAVRVTIFMFLALSYTVAHHVTESNVDEFNVGVVLDLGTTVGKVARTSIAMAIEDFYSVHSNYSTRVVLHSRDSMGDDVQPASAGA</sequence>
<keyword evidence="3" id="KW-1185">Reference proteome</keyword>
<feature type="chain" id="PRO_5043853857" evidence="1">
    <location>
        <begin position="21"/>
        <end position="88"/>
    </location>
</feature>
<dbReference type="PANTHER" id="PTHR34836">
    <property type="entry name" value="OS06G0188250 PROTEIN"/>
    <property type="match status" value="1"/>
</dbReference>
<dbReference type="Proteomes" id="UP001054889">
    <property type="component" value="Unassembled WGS sequence"/>
</dbReference>
<keyword evidence="1" id="KW-0732">Signal</keyword>
<dbReference type="AlphaFoldDB" id="A0AAV5CK17"/>
<organism evidence="2 3">
    <name type="scientific">Eleusine coracana subsp. coracana</name>
    <dbReference type="NCBI Taxonomy" id="191504"/>
    <lineage>
        <taxon>Eukaryota</taxon>
        <taxon>Viridiplantae</taxon>
        <taxon>Streptophyta</taxon>
        <taxon>Embryophyta</taxon>
        <taxon>Tracheophyta</taxon>
        <taxon>Spermatophyta</taxon>
        <taxon>Magnoliopsida</taxon>
        <taxon>Liliopsida</taxon>
        <taxon>Poales</taxon>
        <taxon>Poaceae</taxon>
        <taxon>PACMAD clade</taxon>
        <taxon>Chloridoideae</taxon>
        <taxon>Cynodonteae</taxon>
        <taxon>Eleusininae</taxon>
        <taxon>Eleusine</taxon>
    </lineage>
</organism>
<accession>A0AAV5CK17</accession>
<proteinExistence type="predicted"/>
<dbReference type="EMBL" id="BQKI01000007">
    <property type="protein sequence ID" value="GJM98771.1"/>
    <property type="molecule type" value="Genomic_DNA"/>
</dbReference>
<dbReference type="PANTHER" id="PTHR34836:SF1">
    <property type="entry name" value="OS09G0428600 PROTEIN"/>
    <property type="match status" value="1"/>
</dbReference>
<feature type="signal peptide" evidence="1">
    <location>
        <begin position="1"/>
        <end position="20"/>
    </location>
</feature>
<comment type="caution">
    <text evidence="2">The sequence shown here is derived from an EMBL/GenBank/DDBJ whole genome shotgun (WGS) entry which is preliminary data.</text>
</comment>
<evidence type="ECO:0000313" key="2">
    <source>
        <dbReference type="EMBL" id="GJM98771.1"/>
    </source>
</evidence>